<evidence type="ECO:0000256" key="1">
    <source>
        <dbReference type="ARBA" id="ARBA00008848"/>
    </source>
</evidence>
<dbReference type="InterPro" id="IPR039589">
    <property type="entry name" value="TBCC1"/>
</dbReference>
<dbReference type="InterPro" id="IPR017901">
    <property type="entry name" value="C-CAP_CF_C-like"/>
</dbReference>
<dbReference type="AlphaFoldDB" id="A0AAD1XCA9"/>
<name>A0AAD1XCA9_EUPCR</name>
<dbReference type="InterPro" id="IPR016098">
    <property type="entry name" value="CAP/MinC_C"/>
</dbReference>
<accession>A0AAD1XCA9</accession>
<evidence type="ECO:0000313" key="3">
    <source>
        <dbReference type="EMBL" id="CAI2366598.1"/>
    </source>
</evidence>
<sequence>MESIKLKIRNELFDHCVYPNQAKLSEQSLLSLFKALHIISTVHYKITIFQWIEQALKHIPSMTVAEAETYFKTYAILLSRFEMEGTEIGDEEVKIDNPATIETVDVRCFALFMFIQLFIHGTKDYTVTHNNYTNTAWPGAKGSGPGSNSPIASPRSKATKVAYTSNETSIILHFTKTNLRLILKLIASEIHKKEDISLNKDELNALRIIMKVEEGGIETKDPISRLCPLFIDNSKVPLMDLHLWISENLCDKEPDAELNIKNLTYCVTIRDDETVAKKDIRLQDCEDSYIYLDSAVNSVSISYCTNCTVMIAACEMSVTIDKCEKTQVSVASNFVRIGNSIDCTISVYSGTNVPFLYGDNKNVILGPHNVGYTTLSDHLKAAKIPVHTSLVKNFSKPTLASGEKSTFAILEEAEFLKLCMPSKEFTDSLLLLTPQTYLDALMARSEIFAKLQEKISAADLSSDEEKMLHVAIQGYFREWLVSNNHQKKLSNLLCILE</sequence>
<gene>
    <name evidence="3" type="ORF">ECRASSUSDP1_LOCUS7871</name>
</gene>
<dbReference type="PANTHER" id="PTHR16052">
    <property type="entry name" value="TBCC DOMAIN-CONTAINING PROTEIN 1"/>
    <property type="match status" value="1"/>
</dbReference>
<dbReference type="InterPro" id="IPR036223">
    <property type="entry name" value="CAP_C_sf"/>
</dbReference>
<comment type="caution">
    <text evidence="3">The sequence shown here is derived from an EMBL/GenBank/DDBJ whole genome shotgun (WGS) entry which is preliminary data.</text>
</comment>
<feature type="domain" description="C-CAP/cofactor C-like" evidence="2">
    <location>
        <begin position="237"/>
        <end position="384"/>
    </location>
</feature>
<protein>
    <recommendedName>
        <fullName evidence="2">C-CAP/cofactor C-like domain-containing protein</fullName>
    </recommendedName>
</protein>
<dbReference type="Proteomes" id="UP001295684">
    <property type="component" value="Unassembled WGS sequence"/>
</dbReference>
<dbReference type="PANTHER" id="PTHR16052:SF0">
    <property type="entry name" value="TBCC DOMAIN-CONTAINING PROTEIN 1"/>
    <property type="match status" value="1"/>
</dbReference>
<dbReference type="SUPFAM" id="SSF69340">
    <property type="entry name" value="C-terminal domain of adenylylcyclase associated protein"/>
    <property type="match status" value="1"/>
</dbReference>
<dbReference type="InterPro" id="IPR012945">
    <property type="entry name" value="Tubulin-bd_cofactor_C_dom"/>
</dbReference>
<dbReference type="PROSITE" id="PS51329">
    <property type="entry name" value="C_CAP_COFACTOR_C"/>
    <property type="match status" value="1"/>
</dbReference>
<dbReference type="EMBL" id="CAMPGE010007686">
    <property type="protein sequence ID" value="CAI2366598.1"/>
    <property type="molecule type" value="Genomic_DNA"/>
</dbReference>
<organism evidence="3 4">
    <name type="scientific">Euplotes crassus</name>
    <dbReference type="NCBI Taxonomy" id="5936"/>
    <lineage>
        <taxon>Eukaryota</taxon>
        <taxon>Sar</taxon>
        <taxon>Alveolata</taxon>
        <taxon>Ciliophora</taxon>
        <taxon>Intramacronucleata</taxon>
        <taxon>Spirotrichea</taxon>
        <taxon>Hypotrichia</taxon>
        <taxon>Euplotida</taxon>
        <taxon>Euplotidae</taxon>
        <taxon>Moneuplotes</taxon>
    </lineage>
</organism>
<comment type="similarity">
    <text evidence="1">Belongs to the TBCC family.</text>
</comment>
<dbReference type="Pfam" id="PF07986">
    <property type="entry name" value="TBCC"/>
    <property type="match status" value="1"/>
</dbReference>
<proteinExistence type="inferred from homology"/>
<evidence type="ECO:0000259" key="2">
    <source>
        <dbReference type="PROSITE" id="PS51329"/>
    </source>
</evidence>
<evidence type="ECO:0000313" key="4">
    <source>
        <dbReference type="Proteomes" id="UP001295684"/>
    </source>
</evidence>
<dbReference type="Gene3D" id="2.160.20.70">
    <property type="match status" value="1"/>
</dbReference>
<reference evidence="3" key="1">
    <citation type="submission" date="2023-07" db="EMBL/GenBank/DDBJ databases">
        <authorList>
            <consortium name="AG Swart"/>
            <person name="Singh M."/>
            <person name="Singh A."/>
            <person name="Seah K."/>
            <person name="Emmerich C."/>
        </authorList>
    </citation>
    <scope>NUCLEOTIDE SEQUENCE</scope>
    <source>
        <strain evidence="3">DP1</strain>
    </source>
</reference>
<keyword evidence="4" id="KW-1185">Reference proteome</keyword>